<keyword evidence="4 6" id="KW-0472">Membrane</keyword>
<protein>
    <submittedName>
        <fullName evidence="8">DUF1049 domain-containing protein</fullName>
    </submittedName>
</protein>
<accession>A0A369VRS9</accession>
<keyword evidence="2 6" id="KW-0812">Transmembrane</keyword>
<evidence type="ECO:0000256" key="5">
    <source>
        <dbReference type="SAM" id="MobiDB-lite"/>
    </source>
</evidence>
<feature type="domain" description="Lipopolysaccharide assembly protein A" evidence="7">
    <location>
        <begin position="23"/>
        <end position="81"/>
    </location>
</feature>
<sequence>MQFLKILFWCLLTFLAALFTYGNWTTVPIRLWGGLIAEINLPLLLFLLFLCGFLPMWLYHHTVRWRLRQRLASAQRAVNDLRLVPPPPPVMANEPIPAPAPAPSAAPDVPPEPA</sequence>
<reference evidence="8 9" key="1">
    <citation type="submission" date="2018-07" db="EMBL/GenBank/DDBJ databases">
        <title>a novel species of Sphingomonas isolated from the rhizosphere soil of Araceae plant.</title>
        <authorList>
            <person name="Zhiyong W."/>
            <person name="Qinglan Z."/>
            <person name="Zhiwei F."/>
            <person name="Ding X."/>
            <person name="Gejiao W."/>
            <person name="Shixue Z."/>
        </authorList>
    </citation>
    <scope>NUCLEOTIDE SEQUENCE [LARGE SCALE GENOMIC DNA]</scope>
    <source>
        <strain evidence="8 9">WZY 27</strain>
    </source>
</reference>
<dbReference type="OrthoDB" id="7595841at2"/>
<evidence type="ECO:0000259" key="7">
    <source>
        <dbReference type="Pfam" id="PF06305"/>
    </source>
</evidence>
<dbReference type="RefSeq" id="WP_114687159.1">
    <property type="nucleotide sequence ID" value="NZ_QQNB01000002.1"/>
</dbReference>
<dbReference type="Proteomes" id="UP000253918">
    <property type="component" value="Unassembled WGS sequence"/>
</dbReference>
<dbReference type="AlphaFoldDB" id="A0A369VRS9"/>
<keyword evidence="9" id="KW-1185">Reference proteome</keyword>
<keyword evidence="3 6" id="KW-1133">Transmembrane helix</keyword>
<gene>
    <name evidence="8" type="ORF">DVW87_07325</name>
</gene>
<dbReference type="GO" id="GO:0005886">
    <property type="term" value="C:plasma membrane"/>
    <property type="evidence" value="ECO:0007669"/>
    <property type="project" value="InterPro"/>
</dbReference>
<evidence type="ECO:0000313" key="9">
    <source>
        <dbReference type="Proteomes" id="UP000253918"/>
    </source>
</evidence>
<feature type="transmembrane region" description="Helical" evidence="6">
    <location>
        <begin position="32"/>
        <end position="59"/>
    </location>
</feature>
<evidence type="ECO:0000313" key="8">
    <source>
        <dbReference type="EMBL" id="RDE05088.1"/>
    </source>
</evidence>
<organism evidence="8 9">
    <name type="scientific">Sphingomonas aracearum</name>
    <dbReference type="NCBI Taxonomy" id="2283317"/>
    <lineage>
        <taxon>Bacteria</taxon>
        <taxon>Pseudomonadati</taxon>
        <taxon>Pseudomonadota</taxon>
        <taxon>Alphaproteobacteria</taxon>
        <taxon>Sphingomonadales</taxon>
        <taxon>Sphingomonadaceae</taxon>
        <taxon>Sphingomonas</taxon>
    </lineage>
</organism>
<comment type="caution">
    <text evidence="8">The sequence shown here is derived from an EMBL/GenBank/DDBJ whole genome shotgun (WGS) entry which is preliminary data.</text>
</comment>
<keyword evidence="1" id="KW-1003">Cell membrane</keyword>
<evidence type="ECO:0000256" key="4">
    <source>
        <dbReference type="ARBA" id="ARBA00023136"/>
    </source>
</evidence>
<evidence type="ECO:0000256" key="6">
    <source>
        <dbReference type="SAM" id="Phobius"/>
    </source>
</evidence>
<evidence type="ECO:0000256" key="1">
    <source>
        <dbReference type="ARBA" id="ARBA00022475"/>
    </source>
</evidence>
<name>A0A369VRS9_9SPHN</name>
<dbReference type="Pfam" id="PF06305">
    <property type="entry name" value="LapA_dom"/>
    <property type="match status" value="1"/>
</dbReference>
<proteinExistence type="predicted"/>
<dbReference type="InterPro" id="IPR010445">
    <property type="entry name" value="LapA_dom"/>
</dbReference>
<dbReference type="EMBL" id="QQNB01000002">
    <property type="protein sequence ID" value="RDE05088.1"/>
    <property type="molecule type" value="Genomic_DNA"/>
</dbReference>
<evidence type="ECO:0000256" key="3">
    <source>
        <dbReference type="ARBA" id="ARBA00022989"/>
    </source>
</evidence>
<feature type="region of interest" description="Disordered" evidence="5">
    <location>
        <begin position="85"/>
        <end position="114"/>
    </location>
</feature>
<evidence type="ECO:0000256" key="2">
    <source>
        <dbReference type="ARBA" id="ARBA00022692"/>
    </source>
</evidence>